<dbReference type="PANTHER" id="PTHR43344:SF2">
    <property type="entry name" value="PHOSPHOSERINE PHOSPHATASE"/>
    <property type="match status" value="1"/>
</dbReference>
<dbReference type="NCBIfam" id="TIGR01488">
    <property type="entry name" value="HAD-SF-IB"/>
    <property type="match status" value="1"/>
</dbReference>
<proteinExistence type="inferred from homology"/>
<comment type="catalytic activity">
    <reaction evidence="11">
        <text>O-phospho-D-serine + H2O = D-serine + phosphate</text>
        <dbReference type="Rhea" id="RHEA:24873"/>
        <dbReference type="ChEBI" id="CHEBI:15377"/>
        <dbReference type="ChEBI" id="CHEBI:35247"/>
        <dbReference type="ChEBI" id="CHEBI:43474"/>
        <dbReference type="ChEBI" id="CHEBI:58680"/>
        <dbReference type="EC" id="3.1.3.3"/>
    </reaction>
</comment>
<evidence type="ECO:0000256" key="6">
    <source>
        <dbReference type="ARBA" id="ARBA00022723"/>
    </source>
</evidence>
<dbReference type="OrthoDB" id="3615082at2"/>
<evidence type="ECO:0000256" key="4">
    <source>
        <dbReference type="ARBA" id="ARBA00012640"/>
    </source>
</evidence>
<evidence type="ECO:0000256" key="10">
    <source>
        <dbReference type="ARBA" id="ARBA00048138"/>
    </source>
</evidence>
<dbReference type="EMBL" id="FMZZ01000002">
    <property type="protein sequence ID" value="SDC46396.1"/>
    <property type="molecule type" value="Genomic_DNA"/>
</dbReference>
<accession>A0A1G6LUL5</accession>
<keyword evidence="8" id="KW-0460">Magnesium</keyword>
<evidence type="ECO:0000256" key="8">
    <source>
        <dbReference type="ARBA" id="ARBA00022842"/>
    </source>
</evidence>
<evidence type="ECO:0000313" key="13">
    <source>
        <dbReference type="Proteomes" id="UP000199501"/>
    </source>
</evidence>
<evidence type="ECO:0000256" key="9">
    <source>
        <dbReference type="ARBA" id="ARBA00023299"/>
    </source>
</evidence>
<dbReference type="EC" id="3.1.3.3" evidence="4"/>
<keyword evidence="7" id="KW-0378">Hydrolase</keyword>
<comment type="similarity">
    <text evidence="3">Belongs to the HAD-like hydrolase superfamily. SerB family.</text>
</comment>
<comment type="catalytic activity">
    <reaction evidence="10">
        <text>O-phospho-L-serine + H2O = L-serine + phosphate</text>
        <dbReference type="Rhea" id="RHEA:21208"/>
        <dbReference type="ChEBI" id="CHEBI:15377"/>
        <dbReference type="ChEBI" id="CHEBI:33384"/>
        <dbReference type="ChEBI" id="CHEBI:43474"/>
        <dbReference type="ChEBI" id="CHEBI:57524"/>
        <dbReference type="EC" id="3.1.3.3"/>
    </reaction>
</comment>
<evidence type="ECO:0000256" key="2">
    <source>
        <dbReference type="ARBA" id="ARBA00005135"/>
    </source>
</evidence>
<evidence type="ECO:0000256" key="3">
    <source>
        <dbReference type="ARBA" id="ARBA00009184"/>
    </source>
</evidence>
<organism evidence="12 13">
    <name type="scientific">Actinokineospora iranica</name>
    <dbReference type="NCBI Taxonomy" id="1271860"/>
    <lineage>
        <taxon>Bacteria</taxon>
        <taxon>Bacillati</taxon>
        <taxon>Actinomycetota</taxon>
        <taxon>Actinomycetes</taxon>
        <taxon>Pseudonocardiales</taxon>
        <taxon>Pseudonocardiaceae</taxon>
        <taxon>Actinokineospora</taxon>
    </lineage>
</organism>
<sequence>MSDVRRRLFVFDMDGTLLPETSGLLAVAEVLGTVDELTALEERFAVEEISTLEFAREVRRLWGPVPESVFRQAYDSCAKLAGIREVVHDIRAGGGVSCLITMSQDLFANLFAEHEFDHIFATPYPLSLEAAVADEDVLTPESKPRIVERLCREHGFDYADTVAFGDSGSDIPLFQTLRHTVAVNATDQLLGLAATDYRGASLPEAYRLALDMIETSTVDAVDS</sequence>
<evidence type="ECO:0000256" key="7">
    <source>
        <dbReference type="ARBA" id="ARBA00022801"/>
    </source>
</evidence>
<dbReference type="InterPro" id="IPR036412">
    <property type="entry name" value="HAD-like_sf"/>
</dbReference>
<protein>
    <recommendedName>
        <fullName evidence="4">phosphoserine phosphatase</fullName>
        <ecNumber evidence="4">3.1.3.3</ecNumber>
    </recommendedName>
</protein>
<dbReference type="InterPro" id="IPR023214">
    <property type="entry name" value="HAD_sf"/>
</dbReference>
<comment type="cofactor">
    <cofactor evidence="1">
        <name>Mg(2+)</name>
        <dbReference type="ChEBI" id="CHEBI:18420"/>
    </cofactor>
</comment>
<dbReference type="Pfam" id="PF12710">
    <property type="entry name" value="HAD"/>
    <property type="match status" value="1"/>
</dbReference>
<evidence type="ECO:0000256" key="11">
    <source>
        <dbReference type="ARBA" id="ARBA00048523"/>
    </source>
</evidence>
<dbReference type="RefSeq" id="WP_091449005.1">
    <property type="nucleotide sequence ID" value="NZ_FMZZ01000002.1"/>
</dbReference>
<evidence type="ECO:0000256" key="5">
    <source>
        <dbReference type="ARBA" id="ARBA00022605"/>
    </source>
</evidence>
<keyword evidence="13" id="KW-1185">Reference proteome</keyword>
<comment type="pathway">
    <text evidence="2">Amino-acid biosynthesis; L-serine biosynthesis; L-serine from 3-phospho-D-glycerate: step 3/3.</text>
</comment>
<evidence type="ECO:0000313" key="12">
    <source>
        <dbReference type="EMBL" id="SDC46396.1"/>
    </source>
</evidence>
<dbReference type="SUPFAM" id="SSF56784">
    <property type="entry name" value="HAD-like"/>
    <property type="match status" value="1"/>
</dbReference>
<dbReference type="PANTHER" id="PTHR43344">
    <property type="entry name" value="PHOSPHOSERINE PHOSPHATASE"/>
    <property type="match status" value="1"/>
</dbReference>
<keyword evidence="9" id="KW-0718">Serine biosynthesis</keyword>
<dbReference type="GO" id="GO:0005737">
    <property type="term" value="C:cytoplasm"/>
    <property type="evidence" value="ECO:0007669"/>
    <property type="project" value="TreeGrafter"/>
</dbReference>
<dbReference type="Proteomes" id="UP000199501">
    <property type="component" value="Unassembled WGS sequence"/>
</dbReference>
<keyword evidence="6" id="KW-0479">Metal-binding</keyword>
<reference evidence="13" key="1">
    <citation type="submission" date="2016-10" db="EMBL/GenBank/DDBJ databases">
        <authorList>
            <person name="Varghese N."/>
            <person name="Submissions S."/>
        </authorList>
    </citation>
    <scope>NUCLEOTIDE SEQUENCE [LARGE SCALE GENOMIC DNA]</scope>
    <source>
        <strain evidence="13">IBRC-M 10403</strain>
    </source>
</reference>
<dbReference type="GO" id="GO:0006564">
    <property type="term" value="P:L-serine biosynthetic process"/>
    <property type="evidence" value="ECO:0007669"/>
    <property type="project" value="UniProtKB-KW"/>
</dbReference>
<dbReference type="STRING" id="1271860.SAMN05216174_102228"/>
<dbReference type="GO" id="GO:0000287">
    <property type="term" value="F:magnesium ion binding"/>
    <property type="evidence" value="ECO:0007669"/>
    <property type="project" value="TreeGrafter"/>
</dbReference>
<dbReference type="AlphaFoldDB" id="A0A1G6LUL5"/>
<keyword evidence="5" id="KW-0028">Amino-acid biosynthesis</keyword>
<name>A0A1G6LUL5_9PSEU</name>
<dbReference type="InterPro" id="IPR050582">
    <property type="entry name" value="HAD-like_SerB"/>
</dbReference>
<gene>
    <name evidence="12" type="ORF">SAMN05216174_102228</name>
</gene>
<dbReference type="GO" id="GO:0036424">
    <property type="term" value="F:L-phosphoserine phosphatase activity"/>
    <property type="evidence" value="ECO:0007669"/>
    <property type="project" value="TreeGrafter"/>
</dbReference>
<evidence type="ECO:0000256" key="1">
    <source>
        <dbReference type="ARBA" id="ARBA00001946"/>
    </source>
</evidence>
<dbReference type="Gene3D" id="3.40.50.1000">
    <property type="entry name" value="HAD superfamily/HAD-like"/>
    <property type="match status" value="1"/>
</dbReference>